<feature type="domain" description="Rieske" evidence="6">
    <location>
        <begin position="26"/>
        <end position="130"/>
    </location>
</feature>
<dbReference type="GO" id="GO:0051537">
    <property type="term" value="F:2 iron, 2 sulfur cluster binding"/>
    <property type="evidence" value="ECO:0007669"/>
    <property type="project" value="UniProtKB-KW"/>
</dbReference>
<dbReference type="PANTHER" id="PTHR40261:SF1">
    <property type="entry name" value="RIESKE DOMAIN-CONTAINING PROTEIN"/>
    <property type="match status" value="1"/>
</dbReference>
<proteinExistence type="predicted"/>
<evidence type="ECO:0000256" key="1">
    <source>
        <dbReference type="ARBA" id="ARBA00022714"/>
    </source>
</evidence>
<evidence type="ECO:0000256" key="4">
    <source>
        <dbReference type="ARBA" id="ARBA00023014"/>
    </source>
</evidence>
<evidence type="ECO:0000256" key="5">
    <source>
        <dbReference type="SAM" id="MobiDB-lite"/>
    </source>
</evidence>
<keyword evidence="2" id="KW-0479">Metal-binding</keyword>
<gene>
    <name evidence="7" type="ORF">SAMN04489841_4148</name>
</gene>
<evidence type="ECO:0000259" key="6">
    <source>
        <dbReference type="PROSITE" id="PS51296"/>
    </source>
</evidence>
<dbReference type="Gene3D" id="2.102.10.10">
    <property type="entry name" value="Rieske [2Fe-2S] iron-sulphur domain"/>
    <property type="match status" value="1"/>
</dbReference>
<evidence type="ECO:0000256" key="3">
    <source>
        <dbReference type="ARBA" id="ARBA00023004"/>
    </source>
</evidence>
<organism evidence="7 8">
    <name type="scientific">Natrinema salaciae</name>
    <dbReference type="NCBI Taxonomy" id="1186196"/>
    <lineage>
        <taxon>Archaea</taxon>
        <taxon>Methanobacteriati</taxon>
        <taxon>Methanobacteriota</taxon>
        <taxon>Stenosarchaea group</taxon>
        <taxon>Halobacteria</taxon>
        <taxon>Halobacteriales</taxon>
        <taxon>Natrialbaceae</taxon>
        <taxon>Natrinema</taxon>
    </lineage>
</organism>
<feature type="region of interest" description="Disordered" evidence="5">
    <location>
        <begin position="36"/>
        <end position="56"/>
    </location>
</feature>
<dbReference type="RefSeq" id="WP_090621229.1">
    <property type="nucleotide sequence ID" value="NZ_FOFD01000006.1"/>
</dbReference>
<name>A0A1H9QB72_9EURY</name>
<sequence>MDAGRIAARSDVPDDSTLCFRVTDDAGEVREAILVSSGPAATDGGEPAAGNEADEDGDADAVSCWLNYCQHLTHIKLDKGSGAPMRDGELVCANHGAYFEADSGRCTFGPCEGAYLTDLEVTVSDGDVYLTDEAYEFVGRGPIEGDDLDRTSTSNVEF</sequence>
<dbReference type="Proteomes" id="UP000199114">
    <property type="component" value="Unassembled WGS sequence"/>
</dbReference>
<dbReference type="Pfam" id="PF00355">
    <property type="entry name" value="Rieske"/>
    <property type="match status" value="1"/>
</dbReference>
<protein>
    <submittedName>
        <fullName evidence="7">Rieske [2Fe-2S] domain-containing protein</fullName>
    </submittedName>
</protein>
<evidence type="ECO:0000313" key="8">
    <source>
        <dbReference type="Proteomes" id="UP000199114"/>
    </source>
</evidence>
<evidence type="ECO:0000256" key="2">
    <source>
        <dbReference type="ARBA" id="ARBA00022723"/>
    </source>
</evidence>
<dbReference type="SUPFAM" id="SSF50022">
    <property type="entry name" value="ISP domain"/>
    <property type="match status" value="1"/>
</dbReference>
<reference evidence="8" key="1">
    <citation type="submission" date="2016-10" db="EMBL/GenBank/DDBJ databases">
        <authorList>
            <person name="Varghese N."/>
            <person name="Submissions S."/>
        </authorList>
    </citation>
    <scope>NUCLEOTIDE SEQUENCE [LARGE SCALE GENOMIC DNA]</scope>
    <source>
        <strain evidence="8">DSM 25055</strain>
    </source>
</reference>
<dbReference type="EMBL" id="FOFD01000006">
    <property type="protein sequence ID" value="SER57662.1"/>
    <property type="molecule type" value="Genomic_DNA"/>
</dbReference>
<accession>A0A1H9QB72</accession>
<dbReference type="AlphaFoldDB" id="A0A1H9QB72"/>
<dbReference type="STRING" id="1186196.SAMN04489841_4148"/>
<dbReference type="InterPro" id="IPR017941">
    <property type="entry name" value="Rieske_2Fe-2S"/>
</dbReference>
<dbReference type="PROSITE" id="PS51296">
    <property type="entry name" value="RIESKE"/>
    <property type="match status" value="1"/>
</dbReference>
<keyword evidence="1" id="KW-0001">2Fe-2S</keyword>
<keyword evidence="4" id="KW-0411">Iron-sulfur</keyword>
<keyword evidence="8" id="KW-1185">Reference proteome</keyword>
<dbReference type="GO" id="GO:0046872">
    <property type="term" value="F:metal ion binding"/>
    <property type="evidence" value="ECO:0007669"/>
    <property type="project" value="UniProtKB-KW"/>
</dbReference>
<dbReference type="InterPro" id="IPR036922">
    <property type="entry name" value="Rieske_2Fe-2S_sf"/>
</dbReference>
<keyword evidence="3" id="KW-0408">Iron</keyword>
<evidence type="ECO:0000313" key="7">
    <source>
        <dbReference type="EMBL" id="SER57662.1"/>
    </source>
</evidence>
<dbReference type="OrthoDB" id="250454at2157"/>
<dbReference type="PANTHER" id="PTHR40261">
    <property type="match status" value="1"/>
</dbReference>